<comment type="caution">
    <text evidence="1">The sequence shown here is derived from an EMBL/GenBank/DDBJ whole genome shotgun (WGS) entry which is preliminary data.</text>
</comment>
<dbReference type="Proteomes" id="UP001300745">
    <property type="component" value="Unassembled WGS sequence"/>
</dbReference>
<reference evidence="1 2" key="1">
    <citation type="submission" date="2022-11" db="EMBL/GenBank/DDBJ databases">
        <title>Mycobacterium sp. nov.</title>
        <authorList>
            <person name="Papic B."/>
            <person name="Spicic S."/>
            <person name="Duvnjak S."/>
        </authorList>
    </citation>
    <scope>NUCLEOTIDE SEQUENCE [LARGE SCALE GENOMIC DNA]</scope>
    <source>
        <strain evidence="1 2">CVI_P4</strain>
    </source>
</reference>
<evidence type="ECO:0000313" key="2">
    <source>
        <dbReference type="Proteomes" id="UP001300745"/>
    </source>
</evidence>
<accession>A0ABT3SIR0</accession>
<name>A0ABT3SIR0_9MYCO</name>
<sequence>MGLFKKAKDAAGMVHVRGAGPIDPALLGGPSTRSVTADDPIWEPINGISLQDYAELARAAQARGVTDEAGMIALGQERGWDAADTKAALDGWAQRMGESMAVGQQFRKFLGY</sequence>
<keyword evidence="2" id="KW-1185">Reference proteome</keyword>
<dbReference type="RefSeq" id="WP_265999144.1">
    <property type="nucleotide sequence ID" value="NZ_JAPJDN010000023.1"/>
</dbReference>
<proteinExistence type="predicted"/>
<gene>
    <name evidence="1" type="ORF">ORI27_22175</name>
</gene>
<evidence type="ECO:0000313" key="1">
    <source>
        <dbReference type="EMBL" id="MCX2939407.1"/>
    </source>
</evidence>
<organism evidence="1 2">
    <name type="scientific">Mycobacterium pinniadriaticum</name>
    <dbReference type="NCBI Taxonomy" id="2994102"/>
    <lineage>
        <taxon>Bacteria</taxon>
        <taxon>Bacillati</taxon>
        <taxon>Actinomycetota</taxon>
        <taxon>Actinomycetes</taxon>
        <taxon>Mycobacteriales</taxon>
        <taxon>Mycobacteriaceae</taxon>
        <taxon>Mycobacterium</taxon>
    </lineage>
</organism>
<dbReference type="EMBL" id="JAPJDO010000023">
    <property type="protein sequence ID" value="MCX2939407.1"/>
    <property type="molecule type" value="Genomic_DNA"/>
</dbReference>
<protein>
    <submittedName>
        <fullName evidence="1">Uncharacterized protein</fullName>
    </submittedName>
</protein>